<organism evidence="1 2">
    <name type="scientific">Chionoecetes opilio</name>
    <name type="common">Atlantic snow crab</name>
    <name type="synonym">Cancer opilio</name>
    <dbReference type="NCBI Taxonomy" id="41210"/>
    <lineage>
        <taxon>Eukaryota</taxon>
        <taxon>Metazoa</taxon>
        <taxon>Ecdysozoa</taxon>
        <taxon>Arthropoda</taxon>
        <taxon>Crustacea</taxon>
        <taxon>Multicrustacea</taxon>
        <taxon>Malacostraca</taxon>
        <taxon>Eumalacostraca</taxon>
        <taxon>Eucarida</taxon>
        <taxon>Decapoda</taxon>
        <taxon>Pleocyemata</taxon>
        <taxon>Brachyura</taxon>
        <taxon>Eubrachyura</taxon>
        <taxon>Majoidea</taxon>
        <taxon>Majidae</taxon>
        <taxon>Chionoecetes</taxon>
    </lineage>
</organism>
<sequence length="155" mass="17702">MDGDGDLDALTARFHKPILGRTKKQLVWLENPHQGFVDGWEQHVIADDGPDISFALVTLSAGGREYDCVVVGEFFSQRTAIYWTESEDFTWTDASLVRSRVINAEAGQVFDVLVGDFNSDGQVEFMASEYSTDLKEGQVTVYFFPEDFRCVWRWW</sequence>
<dbReference type="InterPro" id="IPR028994">
    <property type="entry name" value="Integrin_alpha_N"/>
</dbReference>
<dbReference type="EMBL" id="JACEEZ010007800">
    <property type="protein sequence ID" value="KAG0723724.1"/>
    <property type="molecule type" value="Genomic_DNA"/>
</dbReference>
<dbReference type="OrthoDB" id="10022113at2759"/>
<evidence type="ECO:0000313" key="2">
    <source>
        <dbReference type="Proteomes" id="UP000770661"/>
    </source>
</evidence>
<comment type="caution">
    <text evidence="1">The sequence shown here is derived from an EMBL/GenBank/DDBJ whole genome shotgun (WGS) entry which is preliminary data.</text>
</comment>
<dbReference type="Proteomes" id="UP000770661">
    <property type="component" value="Unassembled WGS sequence"/>
</dbReference>
<protein>
    <recommendedName>
        <fullName evidence="3">VCBS repeat-containing protein</fullName>
    </recommendedName>
</protein>
<name>A0A8J5CWI5_CHIOP</name>
<proteinExistence type="predicted"/>
<accession>A0A8J5CWI5</accession>
<dbReference type="SUPFAM" id="SSF69318">
    <property type="entry name" value="Integrin alpha N-terminal domain"/>
    <property type="match status" value="1"/>
</dbReference>
<gene>
    <name evidence="1" type="ORF">GWK47_042067</name>
</gene>
<dbReference type="AlphaFoldDB" id="A0A8J5CWI5"/>
<keyword evidence="2" id="KW-1185">Reference proteome</keyword>
<reference evidence="1" key="1">
    <citation type="submission" date="2020-07" db="EMBL/GenBank/DDBJ databases">
        <title>The High-quality genome of the commercially important snow crab, Chionoecetes opilio.</title>
        <authorList>
            <person name="Jeong J.-H."/>
            <person name="Ryu S."/>
        </authorList>
    </citation>
    <scope>NUCLEOTIDE SEQUENCE</scope>
    <source>
        <strain evidence="1">MADBK_172401_WGS</strain>
        <tissue evidence="1">Digestive gland</tissue>
    </source>
</reference>
<dbReference type="PANTHER" id="PTHR35836">
    <property type="entry name" value="VCBS REPEAT-CONTAINING PROTEIN"/>
    <property type="match status" value="1"/>
</dbReference>
<evidence type="ECO:0008006" key="3">
    <source>
        <dbReference type="Google" id="ProtNLM"/>
    </source>
</evidence>
<evidence type="ECO:0000313" key="1">
    <source>
        <dbReference type="EMBL" id="KAG0723724.1"/>
    </source>
</evidence>
<dbReference type="PANTHER" id="PTHR35836:SF1">
    <property type="entry name" value="VCBS REPEAT-CONTAINING PROTEIN"/>
    <property type="match status" value="1"/>
</dbReference>